<dbReference type="EMBL" id="JACJMO010000019">
    <property type="protein sequence ID" value="MBM6858181.1"/>
    <property type="molecule type" value="Genomic_DNA"/>
</dbReference>
<keyword evidence="4" id="KW-1185">Reference proteome</keyword>
<name>A0AA41DA01_9BACT</name>
<evidence type="ECO:0000259" key="2">
    <source>
        <dbReference type="Pfam" id="PF21027"/>
    </source>
</evidence>
<dbReference type="Gene3D" id="2.60.40.10">
    <property type="entry name" value="Immunoglobulins"/>
    <property type="match status" value="1"/>
</dbReference>
<dbReference type="Gene3D" id="3.90.245.10">
    <property type="entry name" value="Ribonucleoside hydrolase-like"/>
    <property type="match status" value="1"/>
</dbReference>
<dbReference type="AlphaFoldDB" id="A0AA41DA01"/>
<dbReference type="InterPro" id="IPR048527">
    <property type="entry name" value="Sde182_C"/>
</dbReference>
<dbReference type="Pfam" id="PF07632">
    <property type="entry name" value="Sde182_NH-like"/>
    <property type="match status" value="1"/>
</dbReference>
<dbReference type="GO" id="GO:0016799">
    <property type="term" value="F:hydrolase activity, hydrolyzing N-glycosyl compounds"/>
    <property type="evidence" value="ECO:0007669"/>
    <property type="project" value="InterPro"/>
</dbReference>
<dbReference type="InterPro" id="IPR013783">
    <property type="entry name" value="Ig-like_fold"/>
</dbReference>
<comment type="caution">
    <text evidence="3">The sequence shown here is derived from an EMBL/GenBank/DDBJ whole genome shotgun (WGS) entry which is preliminary data.</text>
</comment>
<reference evidence="3 4" key="1">
    <citation type="journal article" date="2021" name="Sci. Rep.">
        <title>The distribution of antibiotic resistance genes in chicken gut microbiota commensals.</title>
        <authorList>
            <person name="Juricova H."/>
            <person name="Matiasovicova J."/>
            <person name="Kubasova T."/>
            <person name="Cejkova D."/>
            <person name="Rychlik I."/>
        </authorList>
    </citation>
    <scope>NUCLEOTIDE SEQUENCE [LARGE SCALE GENOMIC DNA]</scope>
    <source>
        <strain evidence="3 4">An421</strain>
    </source>
</reference>
<protein>
    <submittedName>
        <fullName evidence="3">DUF1593 domain-containing protein</fullName>
    </submittedName>
</protein>
<evidence type="ECO:0000313" key="3">
    <source>
        <dbReference type="EMBL" id="MBM6858181.1"/>
    </source>
</evidence>
<gene>
    <name evidence="3" type="ORF">H6D15_11320</name>
</gene>
<dbReference type="Pfam" id="PF21027">
    <property type="entry name" value="Sde0182_C"/>
    <property type="match status" value="1"/>
</dbReference>
<accession>A0AA41DA01</accession>
<feature type="domain" description="Cellulose-binding Sde182 C-terminal" evidence="2">
    <location>
        <begin position="393"/>
        <end position="471"/>
    </location>
</feature>
<dbReference type="InterPro" id="IPR011483">
    <property type="entry name" value="Sde182_NH-like"/>
</dbReference>
<feature type="domain" description="Cellulose-binding Sde182 nucleoside hydrolase-like" evidence="1">
    <location>
        <begin position="29"/>
        <end position="292"/>
    </location>
</feature>
<proteinExistence type="predicted"/>
<sequence length="473" mass="53450">MIGLRFIGIVCLLVICCCTSARGMEDRPRIIVTTDGEADDRASFVRFLLTSNEFDVEAIVNSSSEFHWVGGKGWNAFHPVEWIAEYIGYYAQVYPNLLKHSKDYPSPDELLARWKVGNISAVGEYATRTEGARFIADILLDNSDSRPIWLQAWGGCNTVAAALKIIQEDHPERMAEVASRLRLYLIWEQDETYQQYIRPQWEPYGIPTIISDQFDCMAYIWPKVLPSEVKPYFEKAWMKAQILEGHGPLCDAYPNKQGAFNAEGDTPAFLHTIPTGLRNRESPAYGGWGGRYVRVRGNVWMDPLPLSDYVYPSGQWGIANSWSKRLEHATDTAEINVRTRYFKPLWRWLDDIQNDFAARADWCVEEYESANHPPVVSLAQALLDVSAGVGEVIEWDASGSTDPDGDTLSFRWWHYAEAGSYAGHVEGVSTPKFSFRIPEDARVGDTIHLICEVRDSGTPALTRYCRVIVTVVG</sequence>
<dbReference type="InterPro" id="IPR036452">
    <property type="entry name" value="Ribo_hydro-like"/>
</dbReference>
<evidence type="ECO:0000313" key="4">
    <source>
        <dbReference type="Proteomes" id="UP000698924"/>
    </source>
</evidence>
<dbReference type="Proteomes" id="UP000698924">
    <property type="component" value="Unassembled WGS sequence"/>
</dbReference>
<evidence type="ECO:0000259" key="1">
    <source>
        <dbReference type="Pfam" id="PF07632"/>
    </source>
</evidence>
<organism evidence="3 4">
    <name type="scientific">Caecibacteroides pullorum</name>
    <dbReference type="NCBI Taxonomy" id="2725562"/>
    <lineage>
        <taxon>Bacteria</taxon>
        <taxon>Pseudomonadati</taxon>
        <taxon>Bacteroidota</taxon>
        <taxon>Bacteroidia</taxon>
        <taxon>Bacteroidales</taxon>
        <taxon>Bacteroidaceae</taxon>
        <taxon>Caecibacteroides</taxon>
    </lineage>
</organism>